<proteinExistence type="predicted"/>
<evidence type="ECO:0000313" key="1">
    <source>
        <dbReference type="EMBL" id="MQS16687.1"/>
    </source>
</evidence>
<dbReference type="Pfam" id="PF15589">
    <property type="entry name" value="Imm21"/>
    <property type="match status" value="1"/>
</dbReference>
<organism evidence="1 2">
    <name type="scientific">Streptomyces kaniharaensis</name>
    <dbReference type="NCBI Taxonomy" id="212423"/>
    <lineage>
        <taxon>Bacteria</taxon>
        <taxon>Bacillati</taxon>
        <taxon>Actinomycetota</taxon>
        <taxon>Actinomycetes</taxon>
        <taxon>Kitasatosporales</taxon>
        <taxon>Streptomycetaceae</taxon>
        <taxon>Streptomyces</taxon>
    </lineage>
</organism>
<dbReference type="InterPro" id="IPR028961">
    <property type="entry name" value="Imm21"/>
</dbReference>
<evidence type="ECO:0000313" key="2">
    <source>
        <dbReference type="Proteomes" id="UP000450000"/>
    </source>
</evidence>
<gene>
    <name evidence="1" type="ORF">F7Q99_31990</name>
</gene>
<dbReference type="AlphaFoldDB" id="A0A6N7L1U5"/>
<protein>
    <submittedName>
        <fullName evidence="1">Uncharacterized protein</fullName>
    </submittedName>
</protein>
<comment type="caution">
    <text evidence="1">The sequence shown here is derived from an EMBL/GenBank/DDBJ whole genome shotgun (WGS) entry which is preliminary data.</text>
</comment>
<keyword evidence="2" id="KW-1185">Reference proteome</keyword>
<dbReference type="Proteomes" id="UP000450000">
    <property type="component" value="Unassembled WGS sequence"/>
</dbReference>
<sequence>MTEKLSRGPSVQRQEGHVPVACLEEDPLLGVVSAAGAMIRHMNSDPRSTDEPAARFDWPRAEPVDGWLESTDIARYALVPERALVGWDGMEQALHHTSEYADAFPLPGHGDVLTLGGEPLAVTWLPDHLVFARWCHADDDTGLAAAVAQAIVCDEGWEDALTVDLCCGRYLLTDASYEGERITGSGEYLPVELTPGRYRAQSMTVEPDENTAFLLVRLLPLPAT</sequence>
<accession>A0A6N7L1U5</accession>
<reference evidence="1 2" key="1">
    <citation type="submission" date="2019-09" db="EMBL/GenBank/DDBJ databases">
        <title>Genome Sequences of Streptomyces kaniharaensis ATCC 21070.</title>
        <authorList>
            <person name="Zhu W."/>
            <person name="De Crecy-Lagard V."/>
            <person name="Richards N.G."/>
        </authorList>
    </citation>
    <scope>NUCLEOTIDE SEQUENCE [LARGE SCALE GENOMIC DNA]</scope>
    <source>
        <strain evidence="1 2">SF-557</strain>
    </source>
</reference>
<name>A0A6N7L1U5_9ACTN</name>
<dbReference type="EMBL" id="WBOF01000003">
    <property type="protein sequence ID" value="MQS16687.1"/>
    <property type="molecule type" value="Genomic_DNA"/>
</dbReference>